<keyword evidence="4" id="KW-1185">Reference proteome</keyword>
<evidence type="ECO:0008006" key="5">
    <source>
        <dbReference type="Google" id="ProtNLM"/>
    </source>
</evidence>
<evidence type="ECO:0000313" key="4">
    <source>
        <dbReference type="Proteomes" id="UP001224775"/>
    </source>
</evidence>
<dbReference type="AlphaFoldDB" id="A0AAD9DFN7"/>
<sequence>MMHHPSPLSSTTTLLILIGLLTSTTTITEALTLPNLIGAISHQQRHNHLQSQRRRQQQHRRGSNGASSSNPPNNGGNQMHPNSITLTIDDEDPSGLWNVMSSSSGAKKQRQQEQQRRLIRFGFHFFRVGRGGSSRGVSNDNSNGAANQRRAAAAALQHQVQQSARPYGPVPRGGTLEDLVVLPSSSFAASSSTAATMAMMQPPPSSSSSANSMKNKQRGLWSNVRNTMRGIRRTVIHSTVSTFINDSHNHNSASHHHGDMRMNDNEMIMMHNLFDRHGDGAAVNNMSVLRVGGMINRHLKSRRVSKVQAQGYDVESERASHVNRAAVVTTAVRGGDASTMTSTLSSSSSSASAAVSSSSATTSSTHSTATEETTFIIETPLFPIILPKAWEAPFKGTSSYSLTSSSSSTSTSSSSTSYIESLEITIAPPEDPTSTTTTGAKPTPHQLQSATLPLIPKSTWESFTGNEFFHPETYDGLVSTGVLMGTTAMSAEYVNWSGDKKTDKFVKEHGSSSSDNDGDAKSSSWYEALDSSQEVLVWSGKFIGDKGELYGAELPIIKTTSVIHKSPKYLAELLMDSTKVKAYNKMSLGRDDVEVFQSGVDTTEEEGKFGNVGESKIVRNLTRPPMINSNLEFVTCMHARKLSQQDLQTLSSNNSDPNQPTDGYIVVSRAVTGGQWNSDDSNNVRNEIILGVNILRQVPNEPDKTELIAVTHVYSPMIPLMLAKNAGVKGAVDFVRDIRSLPIQVLILAFFVIPSEVNLEEDTIDIQFTWKCPRESDVCKDEADLTGFGWFISCVLMIAFLAKDMINGCKLMYHSSKLVTPSAQGFDI</sequence>
<dbReference type="Proteomes" id="UP001224775">
    <property type="component" value="Unassembled WGS sequence"/>
</dbReference>
<feature type="compositionally biased region" description="Basic residues" evidence="1">
    <location>
        <begin position="43"/>
        <end position="62"/>
    </location>
</feature>
<feature type="compositionally biased region" description="Low complexity" evidence="1">
    <location>
        <begin position="63"/>
        <end position="77"/>
    </location>
</feature>
<feature type="region of interest" description="Disordered" evidence="1">
    <location>
        <begin position="424"/>
        <end position="446"/>
    </location>
</feature>
<feature type="region of interest" description="Disordered" evidence="1">
    <location>
        <begin position="130"/>
        <end position="150"/>
    </location>
</feature>
<protein>
    <recommendedName>
        <fullName evidence="5">Transmembrane protein</fullName>
    </recommendedName>
</protein>
<comment type="caution">
    <text evidence="3">The sequence shown here is derived from an EMBL/GenBank/DDBJ whole genome shotgun (WGS) entry which is preliminary data.</text>
</comment>
<feature type="signal peptide" evidence="2">
    <location>
        <begin position="1"/>
        <end position="30"/>
    </location>
</feature>
<proteinExistence type="predicted"/>
<dbReference type="EMBL" id="JATAAI010000008">
    <property type="protein sequence ID" value="KAK1744105.1"/>
    <property type="molecule type" value="Genomic_DNA"/>
</dbReference>
<evidence type="ECO:0000313" key="3">
    <source>
        <dbReference type="EMBL" id="KAK1744105.1"/>
    </source>
</evidence>
<accession>A0AAD9DFN7</accession>
<feature type="compositionally biased region" description="Low complexity" evidence="1">
    <location>
        <begin position="432"/>
        <end position="444"/>
    </location>
</feature>
<feature type="region of interest" description="Disordered" evidence="1">
    <location>
        <begin position="42"/>
        <end position="115"/>
    </location>
</feature>
<keyword evidence="2" id="KW-0732">Signal</keyword>
<dbReference type="Gene3D" id="3.30.530.20">
    <property type="match status" value="1"/>
</dbReference>
<reference evidence="3" key="1">
    <citation type="submission" date="2023-06" db="EMBL/GenBank/DDBJ databases">
        <title>Survivors Of The Sea: Transcriptome response of Skeletonema marinoi to long-term dormancy.</title>
        <authorList>
            <person name="Pinder M.I.M."/>
            <person name="Kourtchenko O."/>
            <person name="Robertson E.K."/>
            <person name="Larsson T."/>
            <person name="Maumus F."/>
            <person name="Osuna-Cruz C.M."/>
            <person name="Vancaester E."/>
            <person name="Stenow R."/>
            <person name="Vandepoele K."/>
            <person name="Ploug H."/>
            <person name="Bruchert V."/>
            <person name="Godhe A."/>
            <person name="Topel M."/>
        </authorList>
    </citation>
    <scope>NUCLEOTIDE SEQUENCE</scope>
    <source>
        <strain evidence="3">R05AC</strain>
    </source>
</reference>
<evidence type="ECO:0000256" key="1">
    <source>
        <dbReference type="SAM" id="MobiDB-lite"/>
    </source>
</evidence>
<evidence type="ECO:0000256" key="2">
    <source>
        <dbReference type="SAM" id="SignalP"/>
    </source>
</evidence>
<organism evidence="3 4">
    <name type="scientific">Skeletonema marinoi</name>
    <dbReference type="NCBI Taxonomy" id="267567"/>
    <lineage>
        <taxon>Eukaryota</taxon>
        <taxon>Sar</taxon>
        <taxon>Stramenopiles</taxon>
        <taxon>Ochrophyta</taxon>
        <taxon>Bacillariophyta</taxon>
        <taxon>Coscinodiscophyceae</taxon>
        <taxon>Thalassiosirophycidae</taxon>
        <taxon>Thalassiosirales</taxon>
        <taxon>Skeletonemataceae</taxon>
        <taxon>Skeletonema</taxon>
        <taxon>Skeletonema marinoi-dohrnii complex</taxon>
    </lineage>
</organism>
<name>A0AAD9DFN7_9STRA</name>
<gene>
    <name evidence="3" type="ORF">QTG54_005702</name>
</gene>
<dbReference type="SUPFAM" id="SSF55961">
    <property type="entry name" value="Bet v1-like"/>
    <property type="match status" value="1"/>
</dbReference>
<dbReference type="InterPro" id="IPR023393">
    <property type="entry name" value="START-like_dom_sf"/>
</dbReference>
<feature type="chain" id="PRO_5042126840" description="Transmembrane protein" evidence="2">
    <location>
        <begin position="31"/>
        <end position="828"/>
    </location>
</feature>
<feature type="compositionally biased region" description="Low complexity" evidence="1">
    <location>
        <begin position="135"/>
        <end position="150"/>
    </location>
</feature>